<dbReference type="EMBL" id="NIRI02000076">
    <property type="protein sequence ID" value="KAG5441732.1"/>
    <property type="molecule type" value="Genomic_DNA"/>
</dbReference>
<proteinExistence type="predicted"/>
<dbReference type="OrthoDB" id="446168at2759"/>
<keyword evidence="2" id="KW-1185">Reference proteome</keyword>
<protein>
    <submittedName>
        <fullName evidence="1">Uncharacterized protein</fullName>
    </submittedName>
</protein>
<dbReference type="AlphaFoldDB" id="A0A419PXP6"/>
<reference evidence="1 2" key="1">
    <citation type="journal article" date="2018" name="Biotechnol. Adv.">
        <title>Improved genomic resources and new bioinformatic workflow for the carcinogenic parasite Clonorchis sinensis: Biotechnological implications.</title>
        <authorList>
            <person name="Wang D."/>
            <person name="Korhonen P.K."/>
            <person name="Gasser R.B."/>
            <person name="Young N.D."/>
        </authorList>
    </citation>
    <scope>NUCLEOTIDE SEQUENCE [LARGE SCALE GENOMIC DNA]</scope>
    <source>
        <strain evidence="1">Cs-k2</strain>
    </source>
</reference>
<comment type="caution">
    <text evidence="1">The sequence shown here is derived from an EMBL/GenBank/DDBJ whole genome shotgun (WGS) entry which is preliminary data.</text>
</comment>
<organism evidence="1 2">
    <name type="scientific">Clonorchis sinensis</name>
    <name type="common">Chinese liver fluke</name>
    <dbReference type="NCBI Taxonomy" id="79923"/>
    <lineage>
        <taxon>Eukaryota</taxon>
        <taxon>Metazoa</taxon>
        <taxon>Spiralia</taxon>
        <taxon>Lophotrochozoa</taxon>
        <taxon>Platyhelminthes</taxon>
        <taxon>Trematoda</taxon>
        <taxon>Digenea</taxon>
        <taxon>Opisthorchiida</taxon>
        <taxon>Opisthorchiata</taxon>
        <taxon>Opisthorchiidae</taxon>
        <taxon>Clonorchis</taxon>
    </lineage>
</organism>
<evidence type="ECO:0000313" key="2">
    <source>
        <dbReference type="Proteomes" id="UP000286415"/>
    </source>
</evidence>
<reference evidence="1 2" key="2">
    <citation type="journal article" date="2021" name="Genomics">
        <title>High-quality reference genome for Clonorchis sinensis.</title>
        <authorList>
            <person name="Young N.D."/>
            <person name="Stroehlein A.J."/>
            <person name="Kinkar L."/>
            <person name="Wang T."/>
            <person name="Sohn W.M."/>
            <person name="Chang B.C.H."/>
            <person name="Kaur P."/>
            <person name="Weisz D."/>
            <person name="Dudchenko O."/>
            <person name="Aiden E.L."/>
            <person name="Korhonen P.K."/>
            <person name="Gasser R.B."/>
        </authorList>
    </citation>
    <scope>NUCLEOTIDE SEQUENCE [LARGE SCALE GENOMIC DNA]</scope>
    <source>
        <strain evidence="1">Cs-k2</strain>
    </source>
</reference>
<evidence type="ECO:0000313" key="1">
    <source>
        <dbReference type="EMBL" id="KAG5441732.1"/>
    </source>
</evidence>
<accession>A0A419PXP6</accession>
<dbReference type="Proteomes" id="UP000286415">
    <property type="component" value="Unassembled WGS sequence"/>
</dbReference>
<dbReference type="InParanoid" id="A0A419PXP6"/>
<gene>
    <name evidence="1" type="ORF">CSKR_110668</name>
</gene>
<name>A0A419PXP6_CLOSI</name>
<sequence length="178" mass="20175">MILRVTVGVVLLCNRIIPSGFLEEHCRTFVVFICRLSFISHMVSWTFSTLPSVLFARTDEHVSFSYNHLIYALSCSTLPMPSYHATRRKHEGWDTARLPKPRQGKSRGRGRFRTTNLLFTDRKLLGSNPTSAYRLLLSRLGQLGSIPVLASLSVGMAVRYRNGATRVAPLTIRVRLLR</sequence>